<dbReference type="OrthoDB" id="1776085at2"/>
<dbReference type="SMART" id="SM00283">
    <property type="entry name" value="MA"/>
    <property type="match status" value="1"/>
</dbReference>
<dbReference type="Gene3D" id="1.10.287.950">
    <property type="entry name" value="Methyl-accepting chemotaxis protein"/>
    <property type="match status" value="1"/>
</dbReference>
<dbReference type="SMART" id="SM00304">
    <property type="entry name" value="HAMP"/>
    <property type="match status" value="3"/>
</dbReference>
<evidence type="ECO:0000259" key="6">
    <source>
        <dbReference type="PROSITE" id="PS50885"/>
    </source>
</evidence>
<sequence length="769" mass="82940">MGQKKSLLSKIIQTVVLPAILIFGITAGIAMTVASQSLPRFADVQNSLVVIFAIGIAVMVGVSVLSVKGLSDRLTSLTETANQLASGDMAAAIKAENAQDQLGEVAEALFEIADKMKLHSEMTEKLAQGELSEPVILSSDQDIIGNNLLTIQSTMKMLNDYLMQLPELVENETDQEDYQTPEMMGDYNKGIKHVNRAIQTLADKRDFFQAILDAMPYRITVVDTDLKWTFINKTLQDLRIATGREGSRESLYGDDCCKSNLDMCKNEDCGVKAYRKTGRIEFPFEYRGGHYRMDTTPIIDKKGQTIGYVETSFNTTGTMSANKYAEVEINRLAENLQRLSAGNLDFDMNIQEPDEYTSEIYEQFSAIETNLREVKKSIDNLIGDAIILTTAAMQGDLDVRADETKFSGSWNELIGGMNGILAVMARPMEEVATVMDAIAKGNLDVTVDGYYQGSFDVLKQAVNEMGSNFKTIVTEIATVTGEISNGNLNLDHVSAFGGDFNAISDALNTIIGTLNSLLGDINHAAEQVNAGANQVSDSSQALAQGSTEQASSIQELTASITEIADQTKNNAVNANKARELATDVMGNADKGNHQMTEMQQSMVEINKSSEDISKIIKVIDDIAFQTNILALNAAVEAARAGQHGKGFAVVAEEVRTLAARSADAAKETTGLIEGSISKVAEGTKIADETASALDEIVAGIAQVNDLIGNIAEASNEQATGIAQINMGVEQVAQVVQQNSATAEESAAASEELSGQSILLKQMIDQFQLR</sequence>
<dbReference type="InterPro" id="IPR004090">
    <property type="entry name" value="Chemotax_Me-accpt_rcpt"/>
</dbReference>
<dbReference type="Gene3D" id="6.10.340.10">
    <property type="match status" value="1"/>
</dbReference>
<dbReference type="STRING" id="52694.ACWI_00740"/>
<accession>A0A1F2PP06</accession>
<feature type="domain" description="HAMP" evidence="6">
    <location>
        <begin position="68"/>
        <end position="121"/>
    </location>
</feature>
<evidence type="ECO:0000256" key="3">
    <source>
        <dbReference type="PROSITE-ProRule" id="PRU00284"/>
    </source>
</evidence>
<dbReference type="SUPFAM" id="SSF55785">
    <property type="entry name" value="PYP-like sensor domain (PAS domain)"/>
    <property type="match status" value="1"/>
</dbReference>
<dbReference type="PROSITE" id="PS50885">
    <property type="entry name" value="HAMP"/>
    <property type="match status" value="2"/>
</dbReference>
<keyword evidence="4" id="KW-0472">Membrane</keyword>
<dbReference type="Pfam" id="PF18947">
    <property type="entry name" value="HAMP_2"/>
    <property type="match status" value="1"/>
</dbReference>
<evidence type="ECO:0000313" key="8">
    <source>
        <dbReference type="Proteomes" id="UP000176244"/>
    </source>
</evidence>
<dbReference type="InterPro" id="IPR035965">
    <property type="entry name" value="PAS-like_dom_sf"/>
</dbReference>
<keyword evidence="1" id="KW-0145">Chemotaxis</keyword>
<dbReference type="InterPro" id="IPR003660">
    <property type="entry name" value="HAMP_dom"/>
</dbReference>
<dbReference type="RefSeq" id="WP_070369467.1">
    <property type="nucleotide sequence ID" value="NZ_LKEU01000009.1"/>
</dbReference>
<evidence type="ECO:0000259" key="5">
    <source>
        <dbReference type="PROSITE" id="PS50111"/>
    </source>
</evidence>
<dbReference type="CDD" id="cd06225">
    <property type="entry name" value="HAMP"/>
    <property type="match status" value="1"/>
</dbReference>
<protein>
    <submittedName>
        <fullName evidence="7">Methyl-accepting chemotaxis protein IV</fullName>
    </submittedName>
</protein>
<dbReference type="Pfam" id="PF00015">
    <property type="entry name" value="MCPsignal"/>
    <property type="match status" value="1"/>
</dbReference>
<dbReference type="PROSITE" id="PS50111">
    <property type="entry name" value="CHEMOTAXIS_TRANSDUC_2"/>
    <property type="match status" value="1"/>
</dbReference>
<organism evidence="7 8">
    <name type="scientific">Acetobacterium wieringae</name>
    <dbReference type="NCBI Taxonomy" id="52694"/>
    <lineage>
        <taxon>Bacteria</taxon>
        <taxon>Bacillati</taxon>
        <taxon>Bacillota</taxon>
        <taxon>Clostridia</taxon>
        <taxon>Eubacteriales</taxon>
        <taxon>Eubacteriaceae</taxon>
        <taxon>Acetobacterium</taxon>
    </lineage>
</organism>
<dbReference type="Gene3D" id="1.20.120.1530">
    <property type="match status" value="1"/>
</dbReference>
<dbReference type="Proteomes" id="UP000176244">
    <property type="component" value="Unassembled WGS sequence"/>
</dbReference>
<keyword evidence="4" id="KW-0812">Transmembrane</keyword>
<gene>
    <name evidence="7" type="primary">tap_2</name>
    <name evidence="7" type="ORF">ACWI_00740</name>
</gene>
<dbReference type="InterPro" id="IPR004089">
    <property type="entry name" value="MCPsignal_dom"/>
</dbReference>
<reference evidence="7 8" key="1">
    <citation type="submission" date="2015-09" db="EMBL/GenBank/DDBJ databases">
        <title>Genome sequence of Acetobacterium wieringae DSM 1911.</title>
        <authorList>
            <person name="Poehlein A."/>
            <person name="Bengelsdorf F.R."/>
            <person name="Schiel-Bengelsdorf B."/>
            <person name="Duerre P."/>
            <person name="Daniel R."/>
        </authorList>
    </citation>
    <scope>NUCLEOTIDE SEQUENCE [LARGE SCALE GENOMIC DNA]</scope>
    <source>
        <strain evidence="7 8">DSM 1911</strain>
    </source>
</reference>
<dbReference type="GO" id="GO:0006935">
    <property type="term" value="P:chemotaxis"/>
    <property type="evidence" value="ECO:0007669"/>
    <property type="project" value="InterPro"/>
</dbReference>
<comment type="caution">
    <text evidence="7">The sequence shown here is derived from an EMBL/GenBank/DDBJ whole genome shotgun (WGS) entry which is preliminary data.</text>
</comment>
<feature type="transmembrane region" description="Helical" evidence="4">
    <location>
        <begin position="47"/>
        <end position="67"/>
    </location>
</feature>
<evidence type="ECO:0000256" key="4">
    <source>
        <dbReference type="SAM" id="Phobius"/>
    </source>
</evidence>
<dbReference type="PANTHER" id="PTHR43531:SF11">
    <property type="entry name" value="METHYL-ACCEPTING CHEMOTAXIS PROTEIN 3"/>
    <property type="match status" value="1"/>
</dbReference>
<evidence type="ECO:0000256" key="1">
    <source>
        <dbReference type="ARBA" id="ARBA00022500"/>
    </source>
</evidence>
<name>A0A1F2PP06_9FIRM</name>
<dbReference type="GO" id="GO:0005886">
    <property type="term" value="C:plasma membrane"/>
    <property type="evidence" value="ECO:0007669"/>
    <property type="project" value="TreeGrafter"/>
</dbReference>
<keyword evidence="4" id="KW-1133">Transmembrane helix</keyword>
<dbReference type="Pfam" id="PF00672">
    <property type="entry name" value="HAMP"/>
    <property type="match status" value="1"/>
</dbReference>
<feature type="domain" description="Methyl-accepting transducer" evidence="5">
    <location>
        <begin position="524"/>
        <end position="753"/>
    </location>
</feature>
<dbReference type="Gene3D" id="3.30.450.20">
    <property type="entry name" value="PAS domain"/>
    <property type="match status" value="1"/>
</dbReference>
<dbReference type="CDD" id="cd11386">
    <property type="entry name" value="MCP_signal"/>
    <property type="match status" value="1"/>
</dbReference>
<dbReference type="PRINTS" id="PR00260">
    <property type="entry name" value="CHEMTRNSDUCR"/>
</dbReference>
<dbReference type="EMBL" id="LKEU01000009">
    <property type="protein sequence ID" value="OFV72471.1"/>
    <property type="molecule type" value="Genomic_DNA"/>
</dbReference>
<dbReference type="GO" id="GO:0004888">
    <property type="term" value="F:transmembrane signaling receptor activity"/>
    <property type="evidence" value="ECO:0007669"/>
    <property type="project" value="InterPro"/>
</dbReference>
<dbReference type="PANTHER" id="PTHR43531">
    <property type="entry name" value="PROTEIN ICFG"/>
    <property type="match status" value="1"/>
</dbReference>
<evidence type="ECO:0000313" key="7">
    <source>
        <dbReference type="EMBL" id="OFV72471.1"/>
    </source>
</evidence>
<feature type="domain" description="HAMP" evidence="6">
    <location>
        <begin position="422"/>
        <end position="474"/>
    </location>
</feature>
<dbReference type="FunFam" id="1.10.287.950:FF:000001">
    <property type="entry name" value="Methyl-accepting chemotaxis sensory transducer"/>
    <property type="match status" value="1"/>
</dbReference>
<dbReference type="GO" id="GO:0007165">
    <property type="term" value="P:signal transduction"/>
    <property type="evidence" value="ECO:0007669"/>
    <property type="project" value="UniProtKB-KW"/>
</dbReference>
<keyword evidence="3" id="KW-0807">Transducer</keyword>
<proteinExistence type="inferred from homology"/>
<feature type="transmembrane region" description="Helical" evidence="4">
    <location>
        <begin position="12"/>
        <end position="35"/>
    </location>
</feature>
<dbReference type="SUPFAM" id="SSF58104">
    <property type="entry name" value="Methyl-accepting chemotaxis protein (MCP) signaling domain"/>
    <property type="match status" value="1"/>
</dbReference>
<dbReference type="AlphaFoldDB" id="A0A1F2PP06"/>
<evidence type="ECO:0000256" key="2">
    <source>
        <dbReference type="ARBA" id="ARBA00029447"/>
    </source>
</evidence>
<comment type="similarity">
    <text evidence="2">Belongs to the methyl-accepting chemotaxis (MCP) protein family.</text>
</comment>
<dbReference type="InterPro" id="IPR051310">
    <property type="entry name" value="MCP_chemotaxis"/>
</dbReference>